<dbReference type="PANTHER" id="PTHR42718:SF9">
    <property type="entry name" value="MAJOR FACILITATOR SUPERFAMILY MULTIDRUG TRANSPORTER MFSC"/>
    <property type="match status" value="1"/>
</dbReference>
<keyword evidence="3 6" id="KW-0812">Transmembrane</keyword>
<feature type="transmembrane region" description="Helical" evidence="6">
    <location>
        <begin position="54"/>
        <end position="75"/>
    </location>
</feature>
<reference evidence="8" key="1">
    <citation type="submission" date="2021-07" db="EMBL/GenBank/DDBJ databases">
        <title>Pseudohoeflea marina sp. nov. a polyhydroxyalcanoate-producing bacterium.</title>
        <authorList>
            <person name="Zheng W."/>
            <person name="Yu S."/>
            <person name="Huang Y."/>
        </authorList>
    </citation>
    <scope>NUCLEOTIDE SEQUENCE</scope>
    <source>
        <strain evidence="8">DP4N28-3</strain>
    </source>
</reference>
<evidence type="ECO:0000256" key="1">
    <source>
        <dbReference type="ARBA" id="ARBA00004141"/>
    </source>
</evidence>
<protein>
    <submittedName>
        <fullName evidence="8">MFS transporter</fullName>
    </submittedName>
</protein>
<dbReference type="InterPro" id="IPR020846">
    <property type="entry name" value="MFS_dom"/>
</dbReference>
<evidence type="ECO:0000256" key="6">
    <source>
        <dbReference type="SAM" id="Phobius"/>
    </source>
</evidence>
<dbReference type="Proteomes" id="UP001430804">
    <property type="component" value="Unassembled WGS sequence"/>
</dbReference>
<evidence type="ECO:0000256" key="2">
    <source>
        <dbReference type="ARBA" id="ARBA00022448"/>
    </source>
</evidence>
<evidence type="ECO:0000256" key="5">
    <source>
        <dbReference type="ARBA" id="ARBA00023136"/>
    </source>
</evidence>
<dbReference type="CDD" id="cd17321">
    <property type="entry name" value="MFS_MMR_MDR_like"/>
    <property type="match status" value="1"/>
</dbReference>
<dbReference type="RefSeq" id="WP_219202065.1">
    <property type="nucleotide sequence ID" value="NZ_JAHWQX010000003.1"/>
</dbReference>
<feature type="transmembrane region" description="Helical" evidence="6">
    <location>
        <begin position="373"/>
        <end position="397"/>
    </location>
</feature>
<dbReference type="EMBL" id="JAHWQX010000003">
    <property type="protein sequence ID" value="MBW3098135.1"/>
    <property type="molecule type" value="Genomic_DNA"/>
</dbReference>
<keyword evidence="9" id="KW-1185">Reference proteome</keyword>
<keyword evidence="4 6" id="KW-1133">Transmembrane helix</keyword>
<dbReference type="Pfam" id="PF07690">
    <property type="entry name" value="MFS_1"/>
    <property type="match status" value="1"/>
</dbReference>
<comment type="caution">
    <text evidence="8">The sequence shown here is derived from an EMBL/GenBank/DDBJ whole genome shotgun (WGS) entry which is preliminary data.</text>
</comment>
<name>A0ABS6WQT9_9HYPH</name>
<sequence>MSSSLTPGPSTFCPQPKRKYVLYAAILASALGFIDGSVIAIATPAIRASFDASLIAAQWVSNAYMLTLSAFILLGGAIGDRFGLKRVFSAGILMFVAMSLLCALAWSVESLIIFRALQGTGAALMVPGSLALISKAYPRAERGRAIGTWAAAAAVTTAAGPVIGGLALAYGTTETWRAIFAINLPLGGAALWMLLTKVPADAASKRQRLDLPGAALAVIFLGSLAWALSAAEGNAESSVAGPSQLIWLIVSALALAGFIYTERRVAAPIMPLSIFTNRTFVAANLATFCLYAAMSAVLFYLPMTLIGGWGLSEAIVGTTFLPMTVAIAALSGPAGRLADRFGASVLIAGGALLVAVSFLLLAAGLDLNRYWSHVYPCIVLMAVGMGLVVAPLSAAVMGALDDRDSGTASGVNNAVSRVAGLMAVAAMGPLVAWRFAVSDATGAFGLPLEGTLAAMRVHQSANNQAMAAVALSAATLAGLAVLFAWFGVRRPAAEQPQE</sequence>
<dbReference type="InterPro" id="IPR011701">
    <property type="entry name" value="MFS"/>
</dbReference>
<feature type="transmembrane region" description="Helical" evidence="6">
    <location>
        <begin position="208"/>
        <end position="228"/>
    </location>
</feature>
<gene>
    <name evidence="8" type="ORF">KY465_12670</name>
</gene>
<feature type="transmembrane region" description="Helical" evidence="6">
    <location>
        <begin position="87"/>
        <end position="106"/>
    </location>
</feature>
<dbReference type="PROSITE" id="PS50850">
    <property type="entry name" value="MFS"/>
    <property type="match status" value="1"/>
</dbReference>
<feature type="transmembrane region" description="Helical" evidence="6">
    <location>
        <begin position="307"/>
        <end position="329"/>
    </location>
</feature>
<evidence type="ECO:0000259" key="7">
    <source>
        <dbReference type="PROSITE" id="PS50850"/>
    </source>
</evidence>
<evidence type="ECO:0000256" key="4">
    <source>
        <dbReference type="ARBA" id="ARBA00022989"/>
    </source>
</evidence>
<feature type="transmembrane region" description="Helical" evidence="6">
    <location>
        <begin position="176"/>
        <end position="196"/>
    </location>
</feature>
<evidence type="ECO:0000256" key="3">
    <source>
        <dbReference type="ARBA" id="ARBA00022692"/>
    </source>
</evidence>
<feature type="transmembrane region" description="Helical" evidence="6">
    <location>
        <begin position="465"/>
        <end position="488"/>
    </location>
</feature>
<proteinExistence type="predicted"/>
<keyword evidence="5 6" id="KW-0472">Membrane</keyword>
<feature type="domain" description="Major facilitator superfamily (MFS) profile" evidence="7">
    <location>
        <begin position="21"/>
        <end position="492"/>
    </location>
</feature>
<evidence type="ECO:0000313" key="9">
    <source>
        <dbReference type="Proteomes" id="UP001430804"/>
    </source>
</evidence>
<feature type="transmembrane region" description="Helical" evidence="6">
    <location>
        <begin position="341"/>
        <end position="361"/>
    </location>
</feature>
<feature type="transmembrane region" description="Helical" evidence="6">
    <location>
        <begin position="418"/>
        <end position="436"/>
    </location>
</feature>
<feature type="transmembrane region" description="Helical" evidence="6">
    <location>
        <begin position="145"/>
        <end position="170"/>
    </location>
</feature>
<feature type="transmembrane region" description="Helical" evidence="6">
    <location>
        <begin position="112"/>
        <end position="133"/>
    </location>
</feature>
<evidence type="ECO:0000313" key="8">
    <source>
        <dbReference type="EMBL" id="MBW3098135.1"/>
    </source>
</evidence>
<feature type="transmembrane region" description="Helical" evidence="6">
    <location>
        <begin position="240"/>
        <end position="260"/>
    </location>
</feature>
<keyword evidence="2" id="KW-0813">Transport</keyword>
<organism evidence="8 9">
    <name type="scientific">Pseudohoeflea coraliihabitans</name>
    <dbReference type="NCBI Taxonomy" id="2860393"/>
    <lineage>
        <taxon>Bacteria</taxon>
        <taxon>Pseudomonadati</taxon>
        <taxon>Pseudomonadota</taxon>
        <taxon>Alphaproteobacteria</taxon>
        <taxon>Hyphomicrobiales</taxon>
        <taxon>Rhizobiaceae</taxon>
        <taxon>Pseudohoeflea</taxon>
    </lineage>
</organism>
<accession>A0ABS6WQT9</accession>
<feature type="transmembrane region" description="Helical" evidence="6">
    <location>
        <begin position="20"/>
        <end position="42"/>
    </location>
</feature>
<feature type="transmembrane region" description="Helical" evidence="6">
    <location>
        <begin position="281"/>
        <end position="301"/>
    </location>
</feature>
<comment type="subcellular location">
    <subcellularLocation>
        <location evidence="1">Membrane</location>
        <topology evidence="1">Multi-pass membrane protein</topology>
    </subcellularLocation>
</comment>
<dbReference type="PANTHER" id="PTHR42718">
    <property type="entry name" value="MAJOR FACILITATOR SUPERFAMILY MULTIDRUG TRANSPORTER MFSC"/>
    <property type="match status" value="1"/>
</dbReference>